<organism evidence="3 4">
    <name type="scientific">Paenibacillus mucilaginosus (strain KNP414)</name>
    <dbReference type="NCBI Taxonomy" id="1036673"/>
    <lineage>
        <taxon>Bacteria</taxon>
        <taxon>Bacillati</taxon>
        <taxon>Bacillota</taxon>
        <taxon>Bacilli</taxon>
        <taxon>Bacillales</taxon>
        <taxon>Paenibacillaceae</taxon>
        <taxon>Paenibacillus</taxon>
    </lineage>
</organism>
<dbReference type="GO" id="GO:0003677">
    <property type="term" value="F:DNA binding"/>
    <property type="evidence" value="ECO:0007669"/>
    <property type="project" value="InterPro"/>
</dbReference>
<dbReference type="EMBL" id="CP002869">
    <property type="protein sequence ID" value="AEI39773.1"/>
    <property type="molecule type" value="Genomic_DNA"/>
</dbReference>
<dbReference type="PANTHER" id="PTHR30349">
    <property type="entry name" value="PHAGE INTEGRASE-RELATED"/>
    <property type="match status" value="1"/>
</dbReference>
<dbReference type="Pfam" id="PF00589">
    <property type="entry name" value="Phage_integrase"/>
    <property type="match status" value="1"/>
</dbReference>
<proteinExistence type="predicted"/>
<dbReference type="PROSITE" id="PS51898">
    <property type="entry name" value="TYR_RECOMBINASE"/>
    <property type="match status" value="1"/>
</dbReference>
<dbReference type="GO" id="GO:0006310">
    <property type="term" value="P:DNA recombination"/>
    <property type="evidence" value="ECO:0007669"/>
    <property type="project" value="UniProtKB-KW"/>
</dbReference>
<evidence type="ECO:0000313" key="4">
    <source>
        <dbReference type="Proteomes" id="UP000006620"/>
    </source>
</evidence>
<dbReference type="SUPFAM" id="SSF56349">
    <property type="entry name" value="DNA breaking-rejoining enzymes"/>
    <property type="match status" value="1"/>
</dbReference>
<dbReference type="HOGENOM" id="CLU_027562_33_1_9"/>
<dbReference type="KEGG" id="pms:KNP414_01206"/>
<dbReference type="InterPro" id="IPR013762">
    <property type="entry name" value="Integrase-like_cat_sf"/>
</dbReference>
<evidence type="ECO:0000259" key="2">
    <source>
        <dbReference type="PROSITE" id="PS51898"/>
    </source>
</evidence>
<accession>F8FF73</accession>
<reference evidence="4" key="1">
    <citation type="submission" date="2011-06" db="EMBL/GenBank/DDBJ databases">
        <title>Complete genome sequence of Paenibacillus mucilaginosus KNP414.</title>
        <authorList>
            <person name="Wang J."/>
            <person name="Hu S."/>
            <person name="Hu X."/>
            <person name="Zhang B."/>
            <person name="Dong D."/>
            <person name="Zhang S."/>
            <person name="Zhao K."/>
            <person name="Wu D."/>
        </authorList>
    </citation>
    <scope>NUCLEOTIDE SEQUENCE [LARGE SCALE GENOMIC DNA]</scope>
    <source>
        <strain evidence="4">KNP414</strain>
    </source>
</reference>
<protein>
    <submittedName>
        <fullName evidence="3">Integrase family protein</fullName>
    </submittedName>
</protein>
<gene>
    <name evidence="3" type="ordered locus">KNP414_01206</name>
</gene>
<name>F8FF73_PAEMK</name>
<evidence type="ECO:0000313" key="3">
    <source>
        <dbReference type="EMBL" id="AEI39773.1"/>
    </source>
</evidence>
<dbReference type="Gene3D" id="1.10.443.10">
    <property type="entry name" value="Intergrase catalytic core"/>
    <property type="match status" value="1"/>
</dbReference>
<sequence length="190" mass="21945">MNSVEPIRDFQVIDAILKELKQKNPKYHAIFLVGIYTGLRISDMLRLRVKDLKGKELSIRQKKNRSQVLLPIHPELKKGIAEYIAGRDDNEMVFCSRQVKLKVRIKRELDRSTVYKMLNKVCGKYGLTSIGCHTTRKTFGYHLYMSSEKNIGLLMEIFGHSDPSITLRYIGITQDTINKAVLKFSYSSYP</sequence>
<keyword evidence="1" id="KW-0233">DNA recombination</keyword>
<dbReference type="InterPro" id="IPR050090">
    <property type="entry name" value="Tyrosine_recombinase_XerCD"/>
</dbReference>
<dbReference type="GO" id="GO:0015074">
    <property type="term" value="P:DNA integration"/>
    <property type="evidence" value="ECO:0007669"/>
    <property type="project" value="InterPro"/>
</dbReference>
<dbReference type="PANTHER" id="PTHR30349:SF82">
    <property type="entry name" value="INTEGRASE_RECOMBINASE YOEC-RELATED"/>
    <property type="match status" value="1"/>
</dbReference>
<dbReference type="AlphaFoldDB" id="F8FF73"/>
<reference evidence="3 4" key="2">
    <citation type="journal article" date="2013" name="Genome Announc.">
        <title>Genome Sequence of Growth-Improving Paenibacillus mucilaginosus Strain KNP414.</title>
        <authorList>
            <person name="Lu J.J."/>
            <person name="Wang J.F."/>
            <person name="Hu X.F."/>
        </authorList>
    </citation>
    <scope>NUCLEOTIDE SEQUENCE [LARGE SCALE GENOMIC DNA]</scope>
    <source>
        <strain evidence="3 4">KNP414</strain>
    </source>
</reference>
<feature type="domain" description="Tyr recombinase" evidence="2">
    <location>
        <begin position="3"/>
        <end position="182"/>
    </location>
</feature>
<dbReference type="Proteomes" id="UP000006620">
    <property type="component" value="Chromosome"/>
</dbReference>
<dbReference type="InterPro" id="IPR002104">
    <property type="entry name" value="Integrase_catalytic"/>
</dbReference>
<dbReference type="InterPro" id="IPR011010">
    <property type="entry name" value="DNA_brk_join_enz"/>
</dbReference>
<evidence type="ECO:0000256" key="1">
    <source>
        <dbReference type="ARBA" id="ARBA00023172"/>
    </source>
</evidence>